<dbReference type="HOGENOM" id="CLU_140854_4_1_0"/>
<gene>
    <name evidence="3" type="ordered locus">Marky_1816</name>
</gene>
<dbReference type="NCBIfam" id="TIGR03647">
    <property type="entry name" value="Na_symport_sm"/>
    <property type="match status" value="1"/>
</dbReference>
<accession>F2NQX0</accession>
<dbReference type="eggNOG" id="COG4327">
    <property type="taxonomic scope" value="Bacteria"/>
</dbReference>
<proteinExistence type="predicted"/>
<protein>
    <submittedName>
        <fullName evidence="3">Solute symporter protein</fullName>
    </submittedName>
</protein>
<organism evidence="3 4">
    <name type="scientific">Marinithermus hydrothermalis (strain DSM 14884 / JCM 11576 / T1)</name>
    <dbReference type="NCBI Taxonomy" id="869210"/>
    <lineage>
        <taxon>Bacteria</taxon>
        <taxon>Thermotogati</taxon>
        <taxon>Deinococcota</taxon>
        <taxon>Deinococci</taxon>
        <taxon>Thermales</taxon>
        <taxon>Thermaceae</taxon>
        <taxon>Marinithermus</taxon>
    </lineage>
</organism>
<dbReference type="EMBL" id="CP002630">
    <property type="protein sequence ID" value="AEB12548.1"/>
    <property type="molecule type" value="Genomic_DNA"/>
</dbReference>
<feature type="transmembrane region" description="Helical" evidence="1">
    <location>
        <begin position="61"/>
        <end position="80"/>
    </location>
</feature>
<keyword evidence="1" id="KW-0472">Membrane</keyword>
<feature type="domain" description="Sodium symporter small subunit" evidence="2">
    <location>
        <begin position="16"/>
        <end position="91"/>
    </location>
</feature>
<dbReference type="Pfam" id="PF13937">
    <property type="entry name" value="DUF4212"/>
    <property type="match status" value="1"/>
</dbReference>
<evidence type="ECO:0000259" key="2">
    <source>
        <dbReference type="Pfam" id="PF13937"/>
    </source>
</evidence>
<reference evidence="3 4" key="1">
    <citation type="journal article" date="2012" name="Stand. Genomic Sci.">
        <title>Complete genome sequence of the aerobic, heterotroph Marinithermus hydrothermalis type strain (T1(T)) from a deep-sea hydrothermal vent chimney.</title>
        <authorList>
            <person name="Copeland A."/>
            <person name="Gu W."/>
            <person name="Yasawong M."/>
            <person name="Lapidus A."/>
            <person name="Lucas S."/>
            <person name="Deshpande S."/>
            <person name="Pagani I."/>
            <person name="Tapia R."/>
            <person name="Cheng J.F."/>
            <person name="Goodwin L.A."/>
            <person name="Pitluck S."/>
            <person name="Liolios K."/>
            <person name="Ivanova N."/>
            <person name="Mavromatis K."/>
            <person name="Mikhailova N."/>
            <person name="Pati A."/>
            <person name="Chen A."/>
            <person name="Palaniappan K."/>
            <person name="Land M."/>
            <person name="Pan C."/>
            <person name="Brambilla E.M."/>
            <person name="Rohde M."/>
            <person name="Tindall B.J."/>
            <person name="Sikorski J."/>
            <person name="Goker M."/>
            <person name="Detter J.C."/>
            <person name="Bristow J."/>
            <person name="Eisen J.A."/>
            <person name="Markowitz V."/>
            <person name="Hugenholtz P."/>
            <person name="Kyrpides N.C."/>
            <person name="Klenk H.P."/>
            <person name="Woyke T."/>
        </authorList>
    </citation>
    <scope>NUCLEOTIDE SEQUENCE [LARGE SCALE GENOMIC DNA]</scope>
    <source>
        <strain evidence="4">DSM 14884 / JCM 11576 / T1</strain>
    </source>
</reference>
<sequence>MPEHTVQAPGMPERVEAYWRANVALIRNLLLVWAAVSYGAAILFGKALAGVKFFALPLSFWFAQQGSIVVFVILIFYYAWRMNQIDAEYGFEE</sequence>
<dbReference type="KEGG" id="mhd:Marky_1816"/>
<feature type="transmembrane region" description="Helical" evidence="1">
    <location>
        <begin position="29"/>
        <end position="49"/>
    </location>
</feature>
<name>F2NQX0_MARHT</name>
<keyword evidence="1" id="KW-1133">Transmembrane helix</keyword>
<dbReference type="STRING" id="869210.Marky_1816"/>
<dbReference type="Proteomes" id="UP000007030">
    <property type="component" value="Chromosome"/>
</dbReference>
<evidence type="ECO:0000256" key="1">
    <source>
        <dbReference type="SAM" id="Phobius"/>
    </source>
</evidence>
<keyword evidence="4" id="KW-1185">Reference proteome</keyword>
<evidence type="ECO:0000313" key="3">
    <source>
        <dbReference type="EMBL" id="AEB12548.1"/>
    </source>
</evidence>
<dbReference type="AlphaFoldDB" id="F2NQX0"/>
<evidence type="ECO:0000313" key="4">
    <source>
        <dbReference type="Proteomes" id="UP000007030"/>
    </source>
</evidence>
<keyword evidence="1" id="KW-0812">Transmembrane</keyword>
<dbReference type="InterPro" id="IPR019886">
    <property type="entry name" value="Na_symporter_ssu"/>
</dbReference>